<accession>A0A1J5T056</accession>
<dbReference type="AlphaFoldDB" id="A0A1J5T056"/>
<reference evidence="1" key="1">
    <citation type="submission" date="2016-10" db="EMBL/GenBank/DDBJ databases">
        <title>Sequence of Gallionella enrichment culture.</title>
        <authorList>
            <person name="Poehlein A."/>
            <person name="Muehling M."/>
            <person name="Daniel R."/>
        </authorList>
    </citation>
    <scope>NUCLEOTIDE SEQUENCE</scope>
</reference>
<dbReference type="EMBL" id="MLJW01000012">
    <property type="protein sequence ID" value="OIR14218.1"/>
    <property type="molecule type" value="Genomic_DNA"/>
</dbReference>
<sequence>MKSKNKNHIFFNTWIKKIAVTFFVMIFLFQLNAQTFTAQMVLAARPTSLLSDWANHPEILNYVVTYYGGPIAGNYSAKIIVTFKDGSGNIIGTSDLNLLPARIFASGTVILQSKDVVLFQTIRFTGNVQRTISVTGRLPEGNYQLVLQIVDAKTLQKLTAEIIRPFFVMSYQLPILMQPQNQSVLMAEQARSAITFRWTPLAPAPTQERISYLLQIFEVMEGQNPMQAFRTNQPILNQEVLGVTQFIWQPQLYFGDSSQNRKFIWTIQTLDSKGFGFNNDVGDGRSEPFWFEIKSAKEIVKNRKE</sequence>
<proteinExistence type="predicted"/>
<evidence type="ECO:0000313" key="1">
    <source>
        <dbReference type="EMBL" id="OIR14218.1"/>
    </source>
</evidence>
<organism evidence="1">
    <name type="scientific">mine drainage metagenome</name>
    <dbReference type="NCBI Taxonomy" id="410659"/>
    <lineage>
        <taxon>unclassified sequences</taxon>
        <taxon>metagenomes</taxon>
        <taxon>ecological metagenomes</taxon>
    </lineage>
</organism>
<comment type="caution">
    <text evidence="1">The sequence shown here is derived from an EMBL/GenBank/DDBJ whole genome shotgun (WGS) entry which is preliminary data.</text>
</comment>
<protein>
    <submittedName>
        <fullName evidence="1">Uncharacterized protein</fullName>
    </submittedName>
</protein>
<name>A0A1J5T056_9ZZZZ</name>
<gene>
    <name evidence="1" type="ORF">GALL_46790</name>
</gene>